<organism evidence="2 3">
    <name type="scientific">Euplotes crassus</name>
    <dbReference type="NCBI Taxonomy" id="5936"/>
    <lineage>
        <taxon>Eukaryota</taxon>
        <taxon>Sar</taxon>
        <taxon>Alveolata</taxon>
        <taxon>Ciliophora</taxon>
        <taxon>Intramacronucleata</taxon>
        <taxon>Spirotrichea</taxon>
        <taxon>Hypotrichia</taxon>
        <taxon>Euplotida</taxon>
        <taxon>Euplotidae</taxon>
        <taxon>Moneuplotes</taxon>
    </lineage>
</organism>
<reference evidence="2" key="1">
    <citation type="submission" date="2023-07" db="EMBL/GenBank/DDBJ databases">
        <authorList>
            <consortium name="AG Swart"/>
            <person name="Singh M."/>
            <person name="Singh A."/>
            <person name="Seah K."/>
            <person name="Emmerich C."/>
        </authorList>
    </citation>
    <scope>NUCLEOTIDE SEQUENCE</scope>
    <source>
        <strain evidence="2">DP1</strain>
    </source>
</reference>
<name>A0AAD2D8N4_EUPCR</name>
<comment type="caution">
    <text evidence="2">The sequence shown here is derived from an EMBL/GenBank/DDBJ whole genome shotgun (WGS) entry which is preliminary data.</text>
</comment>
<keyword evidence="3" id="KW-1185">Reference proteome</keyword>
<evidence type="ECO:0000256" key="1">
    <source>
        <dbReference type="SAM" id="MobiDB-lite"/>
    </source>
</evidence>
<protein>
    <submittedName>
        <fullName evidence="2">Uncharacterized protein</fullName>
    </submittedName>
</protein>
<proteinExistence type="predicted"/>
<sequence length="141" mass="16877">MSFSANGGSASGYSVAEAFLESYKMLVEQERKEYLDIQRSQEGYLEQEQRLREVFRSWRLVVERVKRHRDKRNNAYKKHRSFLKLILKTWKSIAQKNKSKTHYRTQDHIPDPKNIFKPPYLDSQPQKQSKPKNYSTHTPYP</sequence>
<dbReference type="AlphaFoldDB" id="A0AAD2D8N4"/>
<gene>
    <name evidence="2" type="ORF">ECRASSUSDP1_LOCUS25216</name>
</gene>
<feature type="compositionally biased region" description="Polar residues" evidence="1">
    <location>
        <begin position="123"/>
        <end position="141"/>
    </location>
</feature>
<dbReference type="EMBL" id="CAMPGE010026004">
    <property type="protein sequence ID" value="CAI2383706.1"/>
    <property type="molecule type" value="Genomic_DNA"/>
</dbReference>
<evidence type="ECO:0000313" key="2">
    <source>
        <dbReference type="EMBL" id="CAI2383706.1"/>
    </source>
</evidence>
<accession>A0AAD2D8N4</accession>
<evidence type="ECO:0000313" key="3">
    <source>
        <dbReference type="Proteomes" id="UP001295684"/>
    </source>
</evidence>
<feature type="region of interest" description="Disordered" evidence="1">
    <location>
        <begin position="96"/>
        <end position="141"/>
    </location>
</feature>
<dbReference type="Proteomes" id="UP001295684">
    <property type="component" value="Unassembled WGS sequence"/>
</dbReference>